<dbReference type="SUPFAM" id="SSF82199">
    <property type="entry name" value="SET domain"/>
    <property type="match status" value="1"/>
</dbReference>
<name>A0A401GE74_9APHY</name>
<feature type="region of interest" description="Disordered" evidence="4">
    <location>
        <begin position="472"/>
        <end position="504"/>
    </location>
</feature>
<dbReference type="InParanoid" id="A0A401GE74"/>
<dbReference type="InterPro" id="IPR015353">
    <property type="entry name" value="Rubisco_LSMT_subst-bd"/>
</dbReference>
<evidence type="ECO:0000259" key="5">
    <source>
        <dbReference type="PROSITE" id="PS50280"/>
    </source>
</evidence>
<dbReference type="AlphaFoldDB" id="A0A401GE74"/>
<evidence type="ECO:0000256" key="1">
    <source>
        <dbReference type="ARBA" id="ARBA00022603"/>
    </source>
</evidence>
<dbReference type="GO" id="GO:0005634">
    <property type="term" value="C:nucleus"/>
    <property type="evidence" value="ECO:0007669"/>
    <property type="project" value="TreeGrafter"/>
</dbReference>
<organism evidence="6 7">
    <name type="scientific">Sparassis crispa</name>
    <dbReference type="NCBI Taxonomy" id="139825"/>
    <lineage>
        <taxon>Eukaryota</taxon>
        <taxon>Fungi</taxon>
        <taxon>Dikarya</taxon>
        <taxon>Basidiomycota</taxon>
        <taxon>Agaricomycotina</taxon>
        <taxon>Agaricomycetes</taxon>
        <taxon>Polyporales</taxon>
        <taxon>Sparassidaceae</taxon>
        <taxon>Sparassis</taxon>
    </lineage>
</organism>
<protein>
    <submittedName>
        <fullName evidence="6">SET domain-containing protein</fullName>
    </submittedName>
</protein>
<dbReference type="RefSeq" id="XP_027611380.1">
    <property type="nucleotide sequence ID" value="XM_027755579.1"/>
</dbReference>
<dbReference type="EMBL" id="BFAD01000003">
    <property type="protein sequence ID" value="GBE80467.1"/>
    <property type="molecule type" value="Genomic_DNA"/>
</dbReference>
<keyword evidence="3" id="KW-0949">S-adenosyl-L-methionine</keyword>
<dbReference type="CDD" id="cd19178">
    <property type="entry name" value="SET_SETD6"/>
    <property type="match status" value="1"/>
</dbReference>
<dbReference type="GeneID" id="38777384"/>
<evidence type="ECO:0000313" key="7">
    <source>
        <dbReference type="Proteomes" id="UP000287166"/>
    </source>
</evidence>
<evidence type="ECO:0000256" key="2">
    <source>
        <dbReference type="ARBA" id="ARBA00022679"/>
    </source>
</evidence>
<dbReference type="Proteomes" id="UP000287166">
    <property type="component" value="Unassembled WGS sequence"/>
</dbReference>
<dbReference type="PROSITE" id="PS50280">
    <property type="entry name" value="SET"/>
    <property type="match status" value="1"/>
</dbReference>
<dbReference type="FunCoup" id="A0A401GE74">
    <property type="interactions" value="308"/>
</dbReference>
<dbReference type="OrthoDB" id="341421at2759"/>
<accession>A0A401GE74</accession>
<evidence type="ECO:0000256" key="4">
    <source>
        <dbReference type="SAM" id="MobiDB-lite"/>
    </source>
</evidence>
<dbReference type="InterPro" id="IPR050600">
    <property type="entry name" value="SETD3_SETD6_MTase"/>
</dbReference>
<dbReference type="PANTHER" id="PTHR13271:SF34">
    <property type="entry name" value="N-LYSINE METHYLTRANSFERASE SETD6"/>
    <property type="match status" value="1"/>
</dbReference>
<gene>
    <name evidence="6" type="ORF">SCP_0301820</name>
</gene>
<dbReference type="InterPro" id="IPR044430">
    <property type="entry name" value="SETD6_SET"/>
</dbReference>
<feature type="domain" description="SET" evidence="5">
    <location>
        <begin position="18"/>
        <end position="298"/>
    </location>
</feature>
<dbReference type="Pfam" id="PF00856">
    <property type="entry name" value="SET"/>
    <property type="match status" value="1"/>
</dbReference>
<dbReference type="GO" id="GO:0032259">
    <property type="term" value="P:methylation"/>
    <property type="evidence" value="ECO:0007669"/>
    <property type="project" value="UniProtKB-KW"/>
</dbReference>
<dbReference type="Pfam" id="PF09273">
    <property type="entry name" value="Rubis-subs-bind"/>
    <property type="match status" value="1"/>
</dbReference>
<keyword evidence="2" id="KW-0808">Transferase</keyword>
<dbReference type="SUPFAM" id="SSF81822">
    <property type="entry name" value="RuBisCo LSMT C-terminal, substrate-binding domain"/>
    <property type="match status" value="1"/>
</dbReference>
<sequence>MDAFVNWFRSQNGFFDADSMDLTTFFGHGRGAMALRDISEGHTLFTIPREITLSTRTSSLPGLLGRGAWNEFGLGRGWVGLILCMMWEESQGSQSKWSGYMSSLPTAFDTPMFWNDGDLQELQGTAVVDKIGRDEAERDYHEKLIPAIKSRADLFPAESISQFYTLERYHIMGSLILSRSFHVERWNSVGDEEDAAHENEQKYHANSMDVDDEAQSIAVDQDTLLGGEDDVVEDTLADQEADEEDVENSADVAMVPMADLLNARFESENAKLFYEERDLKMVTTRPIKVGEQIWNTYGDPPNSDLLRRYGHVDLVPLRQPLTGEGNPGDIVEIRADLVVSVASQTVAEDLQARVDWWLEEADDDTFVILTDCQLPNELVSFVRLLFLSQQEWEKTRAKSKLPKPKVDSVVLSVVMQVLERRLREYPTTIEVDEALLAPGTVDSLSLNKKHAVIVRLGEKRILCGTLQETRKLHEQMSPATQGNRDKKRARENNTESGRGKRAKR</sequence>
<reference evidence="6 7" key="1">
    <citation type="journal article" date="2018" name="Sci. Rep.">
        <title>Genome sequence of the cauliflower mushroom Sparassis crispa (Hanabiratake) and its association with beneficial usage.</title>
        <authorList>
            <person name="Kiyama R."/>
            <person name="Furutani Y."/>
            <person name="Kawaguchi K."/>
            <person name="Nakanishi T."/>
        </authorList>
    </citation>
    <scope>NUCLEOTIDE SEQUENCE [LARGE SCALE GENOMIC DNA]</scope>
</reference>
<evidence type="ECO:0000256" key="3">
    <source>
        <dbReference type="ARBA" id="ARBA00022691"/>
    </source>
</evidence>
<dbReference type="GO" id="GO:0016279">
    <property type="term" value="F:protein-lysine N-methyltransferase activity"/>
    <property type="evidence" value="ECO:0007669"/>
    <property type="project" value="InterPro"/>
</dbReference>
<dbReference type="STRING" id="139825.A0A401GE74"/>
<keyword evidence="1" id="KW-0489">Methyltransferase</keyword>
<proteinExistence type="predicted"/>
<dbReference type="PANTHER" id="PTHR13271">
    <property type="entry name" value="UNCHARACTERIZED PUTATIVE METHYLTRANSFERASE"/>
    <property type="match status" value="1"/>
</dbReference>
<dbReference type="InterPro" id="IPR001214">
    <property type="entry name" value="SET_dom"/>
</dbReference>
<dbReference type="Gene3D" id="3.90.1410.10">
    <property type="entry name" value="set domain protein methyltransferase, domain 1"/>
    <property type="match status" value="2"/>
</dbReference>
<keyword evidence="7" id="KW-1185">Reference proteome</keyword>
<evidence type="ECO:0000313" key="6">
    <source>
        <dbReference type="EMBL" id="GBE80467.1"/>
    </source>
</evidence>
<comment type="caution">
    <text evidence="6">The sequence shown here is derived from an EMBL/GenBank/DDBJ whole genome shotgun (WGS) entry which is preliminary data.</text>
</comment>
<dbReference type="Gene3D" id="3.90.1420.10">
    <property type="entry name" value="Rubisco LSMT, substrate-binding domain"/>
    <property type="match status" value="1"/>
</dbReference>
<dbReference type="InterPro" id="IPR046341">
    <property type="entry name" value="SET_dom_sf"/>
</dbReference>
<dbReference type="InterPro" id="IPR036464">
    <property type="entry name" value="Rubisco_LSMT_subst-bd_sf"/>
</dbReference>